<organism evidence="1 2">
    <name type="scientific">Meganyctiphanes norvegica</name>
    <name type="common">Northern krill</name>
    <name type="synonym">Thysanopoda norvegica</name>
    <dbReference type="NCBI Taxonomy" id="48144"/>
    <lineage>
        <taxon>Eukaryota</taxon>
        <taxon>Metazoa</taxon>
        <taxon>Ecdysozoa</taxon>
        <taxon>Arthropoda</taxon>
        <taxon>Crustacea</taxon>
        <taxon>Multicrustacea</taxon>
        <taxon>Malacostraca</taxon>
        <taxon>Eumalacostraca</taxon>
        <taxon>Eucarida</taxon>
        <taxon>Euphausiacea</taxon>
        <taxon>Euphausiidae</taxon>
        <taxon>Meganyctiphanes</taxon>
    </lineage>
</organism>
<gene>
    <name evidence="1" type="ORF">MNOR_LOCUS35037</name>
</gene>
<sequence length="139" mass="16122">MVKMMTIDELPKGSVFCSGQQEKIKQFVQFFKFCYVPWWLTAPVSAAAPSNDILLINSLIHYRNLDRLCADATMKAFSRHMWYLTEELVPLVLFCGNVRVEAKEEMVKRLRSLDQMVCSKRFGSGFGKPVFSQRFQKIQ</sequence>
<keyword evidence="2" id="KW-1185">Reference proteome</keyword>
<reference evidence="1 2" key="1">
    <citation type="submission" date="2024-05" db="EMBL/GenBank/DDBJ databases">
        <authorList>
            <person name="Wallberg A."/>
        </authorList>
    </citation>
    <scope>NUCLEOTIDE SEQUENCE [LARGE SCALE GENOMIC DNA]</scope>
</reference>
<proteinExistence type="predicted"/>
<accession>A0AAV2SCS3</accession>
<evidence type="ECO:0000313" key="2">
    <source>
        <dbReference type="Proteomes" id="UP001497623"/>
    </source>
</evidence>
<evidence type="ECO:0000313" key="1">
    <source>
        <dbReference type="EMBL" id="CAL4178542.1"/>
    </source>
</evidence>
<protein>
    <submittedName>
        <fullName evidence="1">Uncharacterized protein</fullName>
    </submittedName>
</protein>
<dbReference type="AlphaFoldDB" id="A0AAV2SCS3"/>
<comment type="caution">
    <text evidence="1">The sequence shown here is derived from an EMBL/GenBank/DDBJ whole genome shotgun (WGS) entry which is preliminary data.</text>
</comment>
<dbReference type="EMBL" id="CAXKWB010056625">
    <property type="protein sequence ID" value="CAL4178542.1"/>
    <property type="molecule type" value="Genomic_DNA"/>
</dbReference>
<dbReference type="Proteomes" id="UP001497623">
    <property type="component" value="Unassembled WGS sequence"/>
</dbReference>
<name>A0AAV2SCS3_MEGNR</name>